<evidence type="ECO:0000313" key="2">
    <source>
        <dbReference type="EnsemblMetazoa" id="ADIR007376-PA"/>
    </source>
</evidence>
<feature type="chain" id="PRO_5008129982" evidence="1">
    <location>
        <begin position="22"/>
        <end position="207"/>
    </location>
</feature>
<reference evidence="2" key="2">
    <citation type="submission" date="2020-05" db="UniProtKB">
        <authorList>
            <consortium name="EnsemblMetazoa"/>
        </authorList>
    </citation>
    <scope>IDENTIFICATION</scope>
    <source>
        <strain evidence="2">WRAIR2</strain>
    </source>
</reference>
<evidence type="ECO:0000313" key="3">
    <source>
        <dbReference type="Proteomes" id="UP000075884"/>
    </source>
</evidence>
<name>A0A182NIA3_9DIPT</name>
<proteinExistence type="predicted"/>
<organism evidence="2 3">
    <name type="scientific">Anopheles dirus</name>
    <dbReference type="NCBI Taxonomy" id="7168"/>
    <lineage>
        <taxon>Eukaryota</taxon>
        <taxon>Metazoa</taxon>
        <taxon>Ecdysozoa</taxon>
        <taxon>Arthropoda</taxon>
        <taxon>Hexapoda</taxon>
        <taxon>Insecta</taxon>
        <taxon>Pterygota</taxon>
        <taxon>Neoptera</taxon>
        <taxon>Endopterygota</taxon>
        <taxon>Diptera</taxon>
        <taxon>Nematocera</taxon>
        <taxon>Culicoidea</taxon>
        <taxon>Culicidae</taxon>
        <taxon>Anophelinae</taxon>
        <taxon>Anopheles</taxon>
    </lineage>
</organism>
<reference evidence="3" key="1">
    <citation type="submission" date="2013-03" db="EMBL/GenBank/DDBJ databases">
        <title>The Genome Sequence of Anopheles dirus WRAIR2.</title>
        <authorList>
            <consortium name="The Broad Institute Genomics Platform"/>
            <person name="Neafsey D.E."/>
            <person name="Walton C."/>
            <person name="Walker B."/>
            <person name="Young S.K."/>
            <person name="Zeng Q."/>
            <person name="Gargeya S."/>
            <person name="Fitzgerald M."/>
            <person name="Haas B."/>
            <person name="Abouelleil A."/>
            <person name="Allen A.W."/>
            <person name="Alvarado L."/>
            <person name="Arachchi H.M."/>
            <person name="Berlin A.M."/>
            <person name="Chapman S.B."/>
            <person name="Gainer-Dewar J."/>
            <person name="Goldberg J."/>
            <person name="Griggs A."/>
            <person name="Gujja S."/>
            <person name="Hansen M."/>
            <person name="Howarth C."/>
            <person name="Imamovic A."/>
            <person name="Ireland A."/>
            <person name="Larimer J."/>
            <person name="McCowan C."/>
            <person name="Murphy C."/>
            <person name="Pearson M."/>
            <person name="Poon T.W."/>
            <person name="Priest M."/>
            <person name="Roberts A."/>
            <person name="Saif S."/>
            <person name="Shea T."/>
            <person name="Sisk P."/>
            <person name="Sykes S."/>
            <person name="Wortman J."/>
            <person name="Nusbaum C."/>
            <person name="Birren B."/>
        </authorList>
    </citation>
    <scope>NUCLEOTIDE SEQUENCE [LARGE SCALE GENOMIC DNA]</scope>
    <source>
        <strain evidence="3">WRAIR2</strain>
    </source>
</reference>
<feature type="signal peptide" evidence="1">
    <location>
        <begin position="1"/>
        <end position="21"/>
    </location>
</feature>
<dbReference type="VEuPathDB" id="VectorBase:ADIR007376"/>
<accession>A0A182NIA3</accession>
<keyword evidence="1" id="KW-0732">Signal</keyword>
<dbReference type="Proteomes" id="UP000075884">
    <property type="component" value="Unassembled WGS sequence"/>
</dbReference>
<sequence length="207" mass="21633">MSRKMTTVAFVFSFLLASSIAVPVAQNANSGLGAALSSIANSFVVVSEETGHPNVPEVQADEPAVVHLESANALPSLAHIALMPEVQHIKAETQELVYTNETDAQGVVKITIVSAVEEDSSQESTTTERGEDETTTVVGVTTTDADEPTTVVATRASTSSSTPVATTTPTAVLTVLGVGEVDKQKEEEIKENIKEVEAMPVILTVGV</sequence>
<keyword evidence="3" id="KW-1185">Reference proteome</keyword>
<dbReference type="AlphaFoldDB" id="A0A182NIA3"/>
<protein>
    <submittedName>
        <fullName evidence="2">Uncharacterized protein</fullName>
    </submittedName>
</protein>
<evidence type="ECO:0000256" key="1">
    <source>
        <dbReference type="SAM" id="SignalP"/>
    </source>
</evidence>
<dbReference type="EnsemblMetazoa" id="ADIR007376-RA">
    <property type="protein sequence ID" value="ADIR007376-PA"/>
    <property type="gene ID" value="ADIR007376"/>
</dbReference>